<sequence>MSAQIRLEDIPSNIELLQDDMCLRFLASFKSKELDRKVLKVASISLEPYAPEEKYGTVNGRSVNHTSIIFGPTNTTVAVGAGIWRVPPPTVIGPHLPTDSGSGLGDRSVMANGESRFTFIERKRFSLEYNLLHLDTDASEDRLVWLSQASCVFHTRGIFSEDEKLRDYSFPKTPAEYCQTASYHYWSFEPTGQPSLSKEACHQLGLPFYFSLYVYSNKISHLENISYKRIHEYQVARGFDPKTSDFARFLGYPAYEVQHDSDRFEEVDRAVTIVPSTSPGSTRRTIAGSKSTKSTTPPSEQSTPGPSHSTTTAKPRFSVAARQTYQAPTNLRASSSQLANRNSGNDKTTENKGKMRAVSSTPRRKTSDTSSSMPDGKKGKKEITTREAASPVSRGLLKTSTLSSRSLNPPTSSTIGVPAATLRAKDPIPAARNPSQRRVGVPAPPGRTREEEKTTNRLKGASQSVRAPVAPRLPLRSKPATTVPSKLPKPPMMEGASASTSNTPPTKPCAASTSSGSVYDEPPKAPQAIGIGSSASTRKVEGEGGKEAQTPISSEADATTESFQSRAEALEKLNGYIARKNVLEDEIRRLREKLQRLKSMNGTLGPGSSTIA</sequence>
<feature type="compositionally biased region" description="Low complexity" evidence="2">
    <location>
        <begin position="393"/>
        <end position="407"/>
    </location>
</feature>
<feature type="compositionally biased region" description="Polar residues" evidence="2">
    <location>
        <begin position="328"/>
        <end position="346"/>
    </location>
</feature>
<evidence type="ECO:0000256" key="1">
    <source>
        <dbReference type="SAM" id="Coils"/>
    </source>
</evidence>
<feature type="compositionally biased region" description="Low complexity" evidence="2">
    <location>
        <begin position="288"/>
        <end position="307"/>
    </location>
</feature>
<proteinExistence type="predicted"/>
<evidence type="ECO:0000313" key="4">
    <source>
        <dbReference type="Proteomes" id="UP001465976"/>
    </source>
</evidence>
<protein>
    <submittedName>
        <fullName evidence="3">Uncharacterized protein</fullName>
    </submittedName>
</protein>
<dbReference type="Proteomes" id="UP001465976">
    <property type="component" value="Unassembled WGS sequence"/>
</dbReference>
<accession>A0ABR3FMG8</accession>
<evidence type="ECO:0000256" key="2">
    <source>
        <dbReference type="SAM" id="MobiDB-lite"/>
    </source>
</evidence>
<feature type="region of interest" description="Disordered" evidence="2">
    <location>
        <begin position="328"/>
        <end position="563"/>
    </location>
</feature>
<evidence type="ECO:0000313" key="3">
    <source>
        <dbReference type="EMBL" id="KAL0576557.1"/>
    </source>
</evidence>
<organism evidence="3 4">
    <name type="scientific">Marasmius crinis-equi</name>
    <dbReference type="NCBI Taxonomy" id="585013"/>
    <lineage>
        <taxon>Eukaryota</taxon>
        <taxon>Fungi</taxon>
        <taxon>Dikarya</taxon>
        <taxon>Basidiomycota</taxon>
        <taxon>Agaricomycotina</taxon>
        <taxon>Agaricomycetes</taxon>
        <taxon>Agaricomycetidae</taxon>
        <taxon>Agaricales</taxon>
        <taxon>Marasmiineae</taxon>
        <taxon>Marasmiaceae</taxon>
        <taxon>Marasmius</taxon>
    </lineage>
</organism>
<feature type="region of interest" description="Disordered" evidence="2">
    <location>
        <begin position="274"/>
        <end position="314"/>
    </location>
</feature>
<feature type="coiled-coil region" evidence="1">
    <location>
        <begin position="566"/>
        <end position="600"/>
    </location>
</feature>
<feature type="compositionally biased region" description="Polar residues" evidence="2">
    <location>
        <begin position="550"/>
        <end position="563"/>
    </location>
</feature>
<name>A0ABR3FMG8_9AGAR</name>
<keyword evidence="4" id="KW-1185">Reference proteome</keyword>
<comment type="caution">
    <text evidence="3">The sequence shown here is derived from an EMBL/GenBank/DDBJ whole genome shotgun (WGS) entry which is preliminary data.</text>
</comment>
<gene>
    <name evidence="3" type="ORF">V5O48_005421</name>
</gene>
<feature type="compositionally biased region" description="Basic and acidic residues" evidence="2">
    <location>
        <begin position="375"/>
        <end position="385"/>
    </location>
</feature>
<reference evidence="3 4" key="1">
    <citation type="submission" date="2024-02" db="EMBL/GenBank/DDBJ databases">
        <title>A draft genome for the cacao thread blight pathogen Marasmius crinis-equi.</title>
        <authorList>
            <person name="Cohen S.P."/>
            <person name="Baruah I.K."/>
            <person name="Amoako-Attah I."/>
            <person name="Bukari Y."/>
            <person name="Meinhardt L.W."/>
            <person name="Bailey B.A."/>
        </authorList>
    </citation>
    <scope>NUCLEOTIDE SEQUENCE [LARGE SCALE GENOMIC DNA]</scope>
    <source>
        <strain evidence="3 4">GH-76</strain>
    </source>
</reference>
<keyword evidence="1" id="KW-0175">Coiled coil</keyword>
<dbReference type="EMBL" id="JBAHYK010000215">
    <property type="protein sequence ID" value="KAL0576557.1"/>
    <property type="molecule type" value="Genomic_DNA"/>
</dbReference>
<feature type="compositionally biased region" description="Polar residues" evidence="2">
    <location>
        <begin position="274"/>
        <end position="284"/>
    </location>
</feature>